<name>A0AAI8P9T1_9PSED</name>
<organism evidence="2 3">
    <name type="scientific">Pseudomonas parafulva</name>
    <dbReference type="NCBI Taxonomy" id="157782"/>
    <lineage>
        <taxon>Bacteria</taxon>
        <taxon>Pseudomonadati</taxon>
        <taxon>Pseudomonadota</taxon>
        <taxon>Gammaproteobacteria</taxon>
        <taxon>Pseudomonadales</taxon>
        <taxon>Pseudomonadaceae</taxon>
        <taxon>Pseudomonas</taxon>
    </lineage>
</organism>
<keyword evidence="1" id="KW-0812">Transmembrane</keyword>
<keyword evidence="3" id="KW-1185">Reference proteome</keyword>
<feature type="transmembrane region" description="Helical" evidence="1">
    <location>
        <begin position="14"/>
        <end position="36"/>
    </location>
</feature>
<evidence type="ECO:0000313" key="2">
    <source>
        <dbReference type="EMBL" id="AXO86670.1"/>
    </source>
</evidence>
<dbReference type="EMBL" id="CP031641">
    <property type="protein sequence ID" value="AXO86670.1"/>
    <property type="molecule type" value="Genomic_DNA"/>
</dbReference>
<sequence length="152" mass="17221">MSRDPELQRFLDRYLLIFLAAYFLSLFAMAGTFSLVWSSYCRECTREIAYPASLAVLILALSTAHAAVVRGFYWGAWWVAGLCIGSIAFLIPTYAYGPHKMVFTSILTAALLGLLVLNSRTYRQMRIVLAEYRAKRRQERAGRDSKGRTPKP</sequence>
<proteinExistence type="predicted"/>
<feature type="transmembrane region" description="Helical" evidence="1">
    <location>
        <begin position="101"/>
        <end position="117"/>
    </location>
</feature>
<keyword evidence="1" id="KW-0472">Membrane</keyword>
<dbReference type="RefSeq" id="WP_039582654.1">
    <property type="nucleotide sequence ID" value="NZ_CP009747.1"/>
</dbReference>
<feature type="transmembrane region" description="Helical" evidence="1">
    <location>
        <begin position="48"/>
        <end position="69"/>
    </location>
</feature>
<accession>A0AAI8P9T1</accession>
<feature type="transmembrane region" description="Helical" evidence="1">
    <location>
        <begin position="76"/>
        <end position="95"/>
    </location>
</feature>
<dbReference type="Proteomes" id="UP000258127">
    <property type="component" value="Chromosome"/>
</dbReference>
<dbReference type="KEGG" id="ppv:NJ69_20465"/>
<evidence type="ECO:0000313" key="3">
    <source>
        <dbReference type="Proteomes" id="UP000258127"/>
    </source>
</evidence>
<keyword evidence="1" id="KW-1133">Transmembrane helix</keyword>
<gene>
    <name evidence="2" type="ORF">DZC75_01095</name>
</gene>
<reference evidence="2 3" key="1">
    <citation type="submission" date="2018-08" db="EMBL/GenBank/DDBJ databases">
        <authorList>
            <person name="Lee Y."/>
            <person name="Kakembo D."/>
        </authorList>
    </citation>
    <scope>NUCLEOTIDE SEQUENCE [LARGE SCALE GENOMIC DNA]</scope>
    <source>
        <strain evidence="2 3">JBCS1880</strain>
    </source>
</reference>
<protein>
    <submittedName>
        <fullName evidence="2">Uncharacterized protein</fullName>
    </submittedName>
</protein>
<evidence type="ECO:0000256" key="1">
    <source>
        <dbReference type="SAM" id="Phobius"/>
    </source>
</evidence>
<dbReference type="AlphaFoldDB" id="A0AAI8P9T1"/>